<organism evidence="1 2">
    <name type="scientific">Ramlibacter pallidus</name>
    <dbReference type="NCBI Taxonomy" id="2780087"/>
    <lineage>
        <taxon>Bacteria</taxon>
        <taxon>Pseudomonadati</taxon>
        <taxon>Pseudomonadota</taxon>
        <taxon>Betaproteobacteria</taxon>
        <taxon>Burkholderiales</taxon>
        <taxon>Comamonadaceae</taxon>
        <taxon>Ramlibacter</taxon>
    </lineage>
</organism>
<dbReference type="RefSeq" id="WP_193677323.1">
    <property type="nucleotide sequence ID" value="NZ_JADDIV010000004.1"/>
</dbReference>
<gene>
    <name evidence="1" type="ORF">IM787_14120</name>
</gene>
<sequence>MLLSQHIESYRFWEVVTQWAQERLQHEHVVARVLAKAVVRDGLRVQSVDPQWLTPGTFELRGAPLVGYVAGEGMLPVFIRASALAHLRSIMERAATPQAEALFEEFVTKQDFHAWLTRCGLALPAFWFEPEVRRDG</sequence>
<dbReference type="Proteomes" id="UP000806285">
    <property type="component" value="Unassembled WGS sequence"/>
</dbReference>
<evidence type="ECO:0000313" key="1">
    <source>
        <dbReference type="EMBL" id="MBE7368692.1"/>
    </source>
</evidence>
<comment type="caution">
    <text evidence="1">The sequence shown here is derived from an EMBL/GenBank/DDBJ whole genome shotgun (WGS) entry which is preliminary data.</text>
</comment>
<evidence type="ECO:0000313" key="2">
    <source>
        <dbReference type="Proteomes" id="UP000806285"/>
    </source>
</evidence>
<dbReference type="EMBL" id="JADDIV010000004">
    <property type="protein sequence ID" value="MBE7368692.1"/>
    <property type="molecule type" value="Genomic_DNA"/>
</dbReference>
<reference evidence="1 2" key="1">
    <citation type="submission" date="2020-10" db="EMBL/GenBank/DDBJ databases">
        <title>Ramlibacter sp. HM2 16S ribosomal RNA gene Genome sequencing and assembly.</title>
        <authorList>
            <person name="Kang M."/>
        </authorList>
    </citation>
    <scope>NUCLEOTIDE SEQUENCE [LARGE SCALE GENOMIC DNA]</scope>
    <source>
        <strain evidence="1 2">HM2</strain>
    </source>
</reference>
<proteinExistence type="predicted"/>
<protein>
    <submittedName>
        <fullName evidence="1">Uncharacterized protein</fullName>
    </submittedName>
</protein>
<name>A0ABR9S5W4_9BURK</name>
<accession>A0ABR9S5W4</accession>
<keyword evidence="2" id="KW-1185">Reference proteome</keyword>